<dbReference type="InterPro" id="IPR011013">
    <property type="entry name" value="Gal_mutarotase_sf_dom"/>
</dbReference>
<dbReference type="EMBL" id="CAEZTC010000039">
    <property type="protein sequence ID" value="CAB4555227.1"/>
    <property type="molecule type" value="Genomic_DNA"/>
</dbReference>
<dbReference type="Gene3D" id="2.70.98.30">
    <property type="entry name" value="Golgi alpha-mannosidase II, domain 4"/>
    <property type="match status" value="1"/>
</dbReference>
<dbReference type="InterPro" id="IPR041147">
    <property type="entry name" value="GH38_C"/>
</dbReference>
<dbReference type="InterPro" id="IPR011682">
    <property type="entry name" value="Glyco_hydro_38_C"/>
</dbReference>
<dbReference type="PANTHER" id="PTHR46017:SF1">
    <property type="entry name" value="ALPHA-MANNOSIDASE 2C1"/>
    <property type="match status" value="1"/>
</dbReference>
<dbReference type="Pfam" id="PF17677">
    <property type="entry name" value="Glyco_hydro38C2"/>
    <property type="match status" value="1"/>
</dbReference>
<feature type="domain" description="Glycosyl hydrolases family 38 C-terminal" evidence="2">
    <location>
        <begin position="314"/>
        <end position="386"/>
    </location>
</feature>
<organism evidence="3">
    <name type="scientific">freshwater metagenome</name>
    <dbReference type="NCBI Taxonomy" id="449393"/>
    <lineage>
        <taxon>unclassified sequences</taxon>
        <taxon>metagenomes</taxon>
        <taxon>ecological metagenomes</taxon>
    </lineage>
</organism>
<gene>
    <name evidence="3" type="ORF">UFOPK1572_00448</name>
</gene>
<protein>
    <submittedName>
        <fullName evidence="3">Unannotated protein</fullName>
    </submittedName>
</protein>
<dbReference type="GO" id="GO:0009313">
    <property type="term" value="P:oligosaccharide catabolic process"/>
    <property type="evidence" value="ECO:0007669"/>
    <property type="project" value="TreeGrafter"/>
</dbReference>
<dbReference type="GO" id="GO:0006013">
    <property type="term" value="P:mannose metabolic process"/>
    <property type="evidence" value="ECO:0007669"/>
    <property type="project" value="InterPro"/>
</dbReference>
<dbReference type="SUPFAM" id="SSF74650">
    <property type="entry name" value="Galactose mutarotase-like"/>
    <property type="match status" value="1"/>
</dbReference>
<evidence type="ECO:0000313" key="3">
    <source>
        <dbReference type="EMBL" id="CAB4555227.1"/>
    </source>
</evidence>
<feature type="domain" description="Glycosyl hydrolase family 38 C-terminal" evidence="1">
    <location>
        <begin position="55"/>
        <end position="257"/>
    </location>
</feature>
<dbReference type="PANTHER" id="PTHR46017">
    <property type="entry name" value="ALPHA-MANNOSIDASE 2C1"/>
    <property type="match status" value="1"/>
</dbReference>
<sequence>MLNPAPVAIQQVIDVDGVPAWVNVAPFSTAATEDVLPEWFGEIVHVREDKNEWHINNGHLYVSISHDGTITSLSNGARNVLPEGQFPTFTLRNDRPAEYDAWDIDMADANAPATMTLHNGVAALVEHSPMRAIVECSYATEASQFTVRYTISAGSPRLDISLDANWQENEQRLQWCLPTDVHAREAVFGTQFGHVRRPRHANTSWDLAQFEVCGHRYAAVHEPRFGVALLADGPRGYDVRDNQIRLTVLRAPRFPDPFADRGRQKIEWSVLLTDGDPIVHGIELEASRIAHPLRIVDGVPQVTPFHVDVDIDGVMISALKPADNDNGDIIIRLWETTGGRANGALTVPGFAVVSDCDALEVPCGDAWHTTDGAIQLTLEAFQIRTLRLSK</sequence>
<accession>A0A6J6CV93</accession>
<evidence type="ECO:0000259" key="1">
    <source>
        <dbReference type="Pfam" id="PF07748"/>
    </source>
</evidence>
<dbReference type="AlphaFoldDB" id="A0A6J6CV93"/>
<dbReference type="GO" id="GO:0004559">
    <property type="term" value="F:alpha-mannosidase activity"/>
    <property type="evidence" value="ECO:0007669"/>
    <property type="project" value="InterPro"/>
</dbReference>
<reference evidence="3" key="1">
    <citation type="submission" date="2020-05" db="EMBL/GenBank/DDBJ databases">
        <authorList>
            <person name="Chiriac C."/>
            <person name="Salcher M."/>
            <person name="Ghai R."/>
            <person name="Kavagutti S V."/>
        </authorList>
    </citation>
    <scope>NUCLEOTIDE SEQUENCE</scope>
</reference>
<proteinExistence type="predicted"/>
<evidence type="ECO:0000259" key="2">
    <source>
        <dbReference type="Pfam" id="PF17677"/>
    </source>
</evidence>
<dbReference type="Pfam" id="PF07748">
    <property type="entry name" value="Glyco_hydro_38C"/>
    <property type="match status" value="1"/>
</dbReference>
<dbReference type="GO" id="GO:0030246">
    <property type="term" value="F:carbohydrate binding"/>
    <property type="evidence" value="ECO:0007669"/>
    <property type="project" value="InterPro"/>
</dbReference>
<name>A0A6J6CV93_9ZZZZ</name>